<dbReference type="EMBL" id="JBHUKR010000023">
    <property type="protein sequence ID" value="MFD2421826.1"/>
    <property type="molecule type" value="Genomic_DNA"/>
</dbReference>
<comment type="caution">
    <text evidence="4">The sequence shown here is derived from an EMBL/GenBank/DDBJ whole genome shotgun (WGS) entry which is preliminary data.</text>
</comment>
<dbReference type="CDD" id="cd06170">
    <property type="entry name" value="LuxR_C_like"/>
    <property type="match status" value="1"/>
</dbReference>
<dbReference type="PROSITE" id="PS50043">
    <property type="entry name" value="HTH_LUXR_2"/>
    <property type="match status" value="1"/>
</dbReference>
<organism evidence="4 5">
    <name type="scientific">Amycolatopsis pigmentata</name>
    <dbReference type="NCBI Taxonomy" id="450801"/>
    <lineage>
        <taxon>Bacteria</taxon>
        <taxon>Bacillati</taxon>
        <taxon>Actinomycetota</taxon>
        <taxon>Actinomycetes</taxon>
        <taxon>Pseudonocardiales</taxon>
        <taxon>Pseudonocardiaceae</taxon>
        <taxon>Amycolatopsis</taxon>
    </lineage>
</organism>
<gene>
    <name evidence="4" type="ORF">ACFSXZ_36405</name>
</gene>
<dbReference type="SUPFAM" id="SSF52540">
    <property type="entry name" value="P-loop containing nucleoside triphosphate hydrolases"/>
    <property type="match status" value="1"/>
</dbReference>
<dbReference type="InterPro" id="IPR016032">
    <property type="entry name" value="Sig_transdc_resp-reg_C-effctor"/>
</dbReference>
<keyword evidence="1" id="KW-0547">Nucleotide-binding</keyword>
<protein>
    <submittedName>
        <fullName evidence="4">AAA family ATPase</fullName>
    </submittedName>
</protein>
<reference evidence="5" key="1">
    <citation type="journal article" date="2019" name="Int. J. Syst. Evol. Microbiol.">
        <title>The Global Catalogue of Microorganisms (GCM) 10K type strain sequencing project: providing services to taxonomists for standard genome sequencing and annotation.</title>
        <authorList>
            <consortium name="The Broad Institute Genomics Platform"/>
            <consortium name="The Broad Institute Genome Sequencing Center for Infectious Disease"/>
            <person name="Wu L."/>
            <person name="Ma J."/>
        </authorList>
    </citation>
    <scope>NUCLEOTIDE SEQUENCE [LARGE SCALE GENOMIC DNA]</scope>
    <source>
        <strain evidence="5">CGMCC 4.7645</strain>
    </source>
</reference>
<evidence type="ECO:0000259" key="3">
    <source>
        <dbReference type="PROSITE" id="PS50043"/>
    </source>
</evidence>
<dbReference type="SUPFAM" id="SSF46894">
    <property type="entry name" value="C-terminal effector domain of the bipartite response regulators"/>
    <property type="match status" value="1"/>
</dbReference>
<dbReference type="SMART" id="SM00421">
    <property type="entry name" value="HTH_LUXR"/>
    <property type="match status" value="1"/>
</dbReference>
<evidence type="ECO:0000256" key="2">
    <source>
        <dbReference type="ARBA" id="ARBA00022840"/>
    </source>
</evidence>
<feature type="domain" description="HTH luxR-type" evidence="3">
    <location>
        <begin position="900"/>
        <end position="967"/>
    </location>
</feature>
<name>A0ABW5G6M0_9PSEU</name>
<dbReference type="Pfam" id="PF13191">
    <property type="entry name" value="AAA_16"/>
    <property type="match status" value="1"/>
</dbReference>
<dbReference type="Gene3D" id="3.40.50.300">
    <property type="entry name" value="P-loop containing nucleotide triphosphate hydrolases"/>
    <property type="match status" value="1"/>
</dbReference>
<proteinExistence type="predicted"/>
<evidence type="ECO:0000256" key="1">
    <source>
        <dbReference type="ARBA" id="ARBA00022741"/>
    </source>
</evidence>
<dbReference type="Pfam" id="PF00196">
    <property type="entry name" value="GerE"/>
    <property type="match status" value="1"/>
</dbReference>
<dbReference type="RefSeq" id="WP_378270614.1">
    <property type="nucleotide sequence ID" value="NZ_JBHUKR010000023.1"/>
</dbReference>
<sequence length="976" mass="104462">MRHRSSVLVGRDHEVRELDQALRATVGRRGSAIFLVGEAGIGKTRLAREATGLASELGLRILRGRGSGIGPIVPFRPLTEALLSLFHGSRPPETAELGPYASSLGRLVPDWHDDGDTENNERGDSLVVLGEAILRLLSVASRARGCLLVLDDLQDADSESLSIVEYLIDNLGREPIVFLGGVRSEPSAALELARAAAQRRTCVLRTLDRLDRPGLDQLAGSYLGVEPAEVPAEVTDLMARNSVGNPFLAEELLNHMLDSGLLVCGPDGWRVTGELAADVPATVSSSVKQVLDRAGQPGRTLVATAAVLGERFPLAVVQAVTGTDDYALLSHIHAGAVGQLIVADDREPDWYAFRHPLTARAALAYVTPKTRAEIAGKAADAIEAMYLGLPGEWCQLAATLRVTAGDFAAAGRLFAEAGHRALDNGAPDSAVTLLGRARDLLADHPDPAVRADALEGLLYALAETGKIEEAFRLADAFAAFAQLNRAIKLHLRLGWAAYLAGRFADGMAQVRTVRALLGADDLEDLAAVEALNANLLLEVPGEGHIAAAEECANRALRLAEQTSAPAVSCQALQVLGIAARDRDLDEARGYLQRALLIAEQNRMTLVRAHVLLRLGGHDVQSHADATNLDRAREQAGGAVTVACAADALWGMDLVMRGEFTAAHDQMDRCSAVAARLRLTDVIRYLLVTRATLAAHQGKREEMETALARFAQVISGEPAPERAVVFGLARAFCALLEEDVQLARAELAAASDHDTRNPSGFRLTGRYGLLPLLDAIAGTLPPGDCADLLAGAFGHMRWNRQFLLLANAVLLGRAGDREGAADAMNAAAEATAPYAMARHLGLRLVAEAAAADGWGEPVAWLRQAEEYFHQLGVTAVASSCRALLRRNGVPVRQRRAGTSRLPDQLRRLGVTVREFEVLELLVQRLGNKAIGQRLHISPRTVEKHVASLATKTNQPDRVSLGEYAVTILRRADPTEPL</sequence>
<dbReference type="PANTHER" id="PTHR16305:SF35">
    <property type="entry name" value="TRANSCRIPTIONAL ACTIVATOR DOMAIN"/>
    <property type="match status" value="1"/>
</dbReference>
<dbReference type="InterPro" id="IPR000792">
    <property type="entry name" value="Tscrpt_reg_LuxR_C"/>
</dbReference>
<dbReference type="Gene3D" id="1.10.10.10">
    <property type="entry name" value="Winged helix-like DNA-binding domain superfamily/Winged helix DNA-binding domain"/>
    <property type="match status" value="1"/>
</dbReference>
<keyword evidence="5" id="KW-1185">Reference proteome</keyword>
<dbReference type="InterPro" id="IPR003593">
    <property type="entry name" value="AAA+_ATPase"/>
</dbReference>
<accession>A0ABW5G6M0</accession>
<dbReference type="SUPFAM" id="SSF48452">
    <property type="entry name" value="TPR-like"/>
    <property type="match status" value="1"/>
</dbReference>
<dbReference type="InterPro" id="IPR036388">
    <property type="entry name" value="WH-like_DNA-bd_sf"/>
</dbReference>
<dbReference type="Proteomes" id="UP001597417">
    <property type="component" value="Unassembled WGS sequence"/>
</dbReference>
<dbReference type="InterPro" id="IPR041664">
    <property type="entry name" value="AAA_16"/>
</dbReference>
<dbReference type="SMART" id="SM00382">
    <property type="entry name" value="AAA"/>
    <property type="match status" value="1"/>
</dbReference>
<evidence type="ECO:0000313" key="5">
    <source>
        <dbReference type="Proteomes" id="UP001597417"/>
    </source>
</evidence>
<dbReference type="InterPro" id="IPR027417">
    <property type="entry name" value="P-loop_NTPase"/>
</dbReference>
<dbReference type="PANTHER" id="PTHR16305">
    <property type="entry name" value="TESTICULAR SOLUBLE ADENYLYL CYCLASE"/>
    <property type="match status" value="1"/>
</dbReference>
<evidence type="ECO:0000313" key="4">
    <source>
        <dbReference type="EMBL" id="MFD2421826.1"/>
    </source>
</evidence>
<keyword evidence="2" id="KW-0067">ATP-binding</keyword>
<dbReference type="Gene3D" id="1.25.40.10">
    <property type="entry name" value="Tetratricopeptide repeat domain"/>
    <property type="match status" value="1"/>
</dbReference>
<dbReference type="InterPro" id="IPR011990">
    <property type="entry name" value="TPR-like_helical_dom_sf"/>
</dbReference>